<evidence type="ECO:0000313" key="1">
    <source>
        <dbReference type="EMBL" id="KAJ8729196.1"/>
    </source>
</evidence>
<reference evidence="1" key="1">
    <citation type="submission" date="2023-03" db="EMBL/GenBank/DDBJ databases">
        <title>Chromosome-level genomes of two armyworms, Mythimna separata and Mythimna loreyi, provide insights into the biosynthesis and reception of sex pheromones.</title>
        <authorList>
            <person name="Zhao H."/>
        </authorList>
    </citation>
    <scope>NUCLEOTIDE SEQUENCE</scope>
    <source>
        <strain evidence="1">BeijingLab</strain>
    </source>
</reference>
<keyword evidence="2" id="KW-1185">Reference proteome</keyword>
<sequence length="446" mass="49940">MERVVALLLLAGLSCAFGNVTSEESNCGNCLILTNHIKNGNAVQARVLAEVNSSHFLGLKSYSGFITVKEEYNSNLFFWFFPAATNLTETPLIIWLQGGPGFSSIKGLFDIIGPIKVEDGKVVPRNVSWADHSLLFLDNPVGAGFSFTDNDRGYPDNEDDVGEQMLEFLQQFLAMFPELRAAPLFIAGQSYAGKYVPALAIQIHRHNQDKTEEPINLKGISIGNGLIELREMMHYSTLCETLGILEGNQVDHVALLEDQVVKLIDSNRMVDAANKFNETIEYIKKQSGVSVYNFVEDSSSAAPEFEAFITRSDIREVIHAGNITFNYNNQLVYEKMLPDFANSTKPFVEELLEHYGVLSYSGQNDIILAYSLSKHMYGTMKWSRRESYIQAPRRRLRRFENGSVVGYKKAGGNFVEILIRGAGHAVPLDQPEVAKFMIDSFIQEFK</sequence>
<organism evidence="1 2">
    <name type="scientific">Mythimna loreyi</name>
    <dbReference type="NCBI Taxonomy" id="667449"/>
    <lineage>
        <taxon>Eukaryota</taxon>
        <taxon>Metazoa</taxon>
        <taxon>Ecdysozoa</taxon>
        <taxon>Arthropoda</taxon>
        <taxon>Hexapoda</taxon>
        <taxon>Insecta</taxon>
        <taxon>Pterygota</taxon>
        <taxon>Neoptera</taxon>
        <taxon>Endopterygota</taxon>
        <taxon>Lepidoptera</taxon>
        <taxon>Glossata</taxon>
        <taxon>Ditrysia</taxon>
        <taxon>Noctuoidea</taxon>
        <taxon>Noctuidae</taxon>
        <taxon>Noctuinae</taxon>
        <taxon>Hadenini</taxon>
        <taxon>Mythimna</taxon>
    </lineage>
</organism>
<accession>A0ACC2QZ41</accession>
<gene>
    <name evidence="1" type="ORF">PYW08_000777</name>
</gene>
<dbReference type="Proteomes" id="UP001231649">
    <property type="component" value="Chromosome 10"/>
</dbReference>
<name>A0ACC2QZ41_9NEOP</name>
<proteinExistence type="predicted"/>
<evidence type="ECO:0000313" key="2">
    <source>
        <dbReference type="Proteomes" id="UP001231649"/>
    </source>
</evidence>
<dbReference type="EMBL" id="CM056786">
    <property type="protein sequence ID" value="KAJ8729196.1"/>
    <property type="molecule type" value="Genomic_DNA"/>
</dbReference>
<comment type="caution">
    <text evidence="1">The sequence shown here is derived from an EMBL/GenBank/DDBJ whole genome shotgun (WGS) entry which is preliminary data.</text>
</comment>
<protein>
    <submittedName>
        <fullName evidence="1">Uncharacterized protein</fullName>
    </submittedName>
</protein>